<dbReference type="OrthoDB" id="2287188at2759"/>
<accession>A0A8J2NQY0</accession>
<dbReference type="Pfam" id="PF24781">
    <property type="entry name" value="FANCA_helical"/>
    <property type="match status" value="1"/>
</dbReference>
<evidence type="ECO:0000313" key="4">
    <source>
        <dbReference type="Proteomes" id="UP000708208"/>
    </source>
</evidence>
<feature type="domain" description="Fanconi anaemia group A protein N-terminal" evidence="1">
    <location>
        <begin position="134"/>
        <end position="472"/>
    </location>
</feature>
<dbReference type="GO" id="GO:0036297">
    <property type="term" value="P:interstrand cross-link repair"/>
    <property type="evidence" value="ECO:0007669"/>
    <property type="project" value="InterPro"/>
</dbReference>
<evidence type="ECO:0000259" key="2">
    <source>
        <dbReference type="Pfam" id="PF24781"/>
    </source>
</evidence>
<keyword evidence="4" id="KW-1185">Reference proteome</keyword>
<dbReference type="EMBL" id="CAJVCH010052705">
    <property type="protein sequence ID" value="CAG7718338.1"/>
    <property type="molecule type" value="Genomic_DNA"/>
</dbReference>
<evidence type="ECO:0000259" key="1">
    <source>
        <dbReference type="Pfam" id="PF15865"/>
    </source>
</evidence>
<organism evidence="3 4">
    <name type="scientific">Allacma fusca</name>
    <dbReference type="NCBI Taxonomy" id="39272"/>
    <lineage>
        <taxon>Eukaryota</taxon>
        <taxon>Metazoa</taxon>
        <taxon>Ecdysozoa</taxon>
        <taxon>Arthropoda</taxon>
        <taxon>Hexapoda</taxon>
        <taxon>Collembola</taxon>
        <taxon>Symphypleona</taxon>
        <taxon>Sminthuridae</taxon>
        <taxon>Allacma</taxon>
    </lineage>
</organism>
<evidence type="ECO:0000313" key="3">
    <source>
        <dbReference type="EMBL" id="CAG7718338.1"/>
    </source>
</evidence>
<gene>
    <name evidence="3" type="ORF">AFUS01_LOCUS7734</name>
</gene>
<dbReference type="InterPro" id="IPR003516">
    <property type="entry name" value="FANCA"/>
</dbReference>
<reference evidence="3" key="1">
    <citation type="submission" date="2021-06" db="EMBL/GenBank/DDBJ databases">
        <authorList>
            <person name="Hodson N. C."/>
            <person name="Mongue J. A."/>
            <person name="Jaron S. K."/>
        </authorList>
    </citation>
    <scope>NUCLEOTIDE SEQUENCE</scope>
</reference>
<dbReference type="InterPro" id="IPR055386">
    <property type="entry name" value="FANCA_helical"/>
</dbReference>
<dbReference type="AlphaFoldDB" id="A0A8J2NQY0"/>
<dbReference type="Pfam" id="PF15865">
    <property type="entry name" value="Fanconi_A_N"/>
    <property type="match status" value="1"/>
</dbReference>
<dbReference type="GO" id="GO:0043240">
    <property type="term" value="C:Fanconi anaemia nuclear complex"/>
    <property type="evidence" value="ECO:0007669"/>
    <property type="project" value="InterPro"/>
</dbReference>
<dbReference type="InterPro" id="IPR031729">
    <property type="entry name" value="Fanconi_A_N"/>
</dbReference>
<protein>
    <submittedName>
        <fullName evidence="3">Uncharacterized protein</fullName>
    </submittedName>
</protein>
<proteinExistence type="predicted"/>
<sequence length="569" mass="65934">MEREREENNGTGVRELFAPVFLAKVLREQVVEDGRMDTFRNMPQVPPPKWPKLDSVNQVLNYLTGQGDYFTGLNGNGHLPGIDVVPYESTFFLNDKVKVNVEKVLRFGQILNSTAVLNRDKFCHHFCEQVRSPPMELIWLMDAKYDLLNVSSYLITLTQKEYFFASDFSHRFLTFCFSPSILEFNARGNAIEILEKFFQALIIADECNHEKTSTLAKIRNYSQDILHKITARLIDDSPTLDQSGHHFILRSVSYLPITVSLKQRYFARQLQHIISQKSSLTVEQVIQKQESLSKLSENQLKVDTINMFIGVPQSPIKVVQAIMEKIRKAELINWENTLLTVTLWEKLYNDDVEALRFLKDNIKKLMVEGLNENRPDKVSASFILARHCSLIAPNTFFRYEKWYNSIFAKEQASPIRELHIFSFFTDFLTHWIPIEPPCFLQVQATYWPYIPQAAGCRTVWSEYVSAAKARIQEYNELEGLMELELNANNPLQRDVDAAVRSFTSNGKVPQFILEMILFRKKYYVEQFLPALLRRPLGTPSSDARLRLIEVLNAEGRIPPELYFKYKTGN</sequence>
<comment type="caution">
    <text evidence="3">The sequence shown here is derived from an EMBL/GenBank/DDBJ whole genome shotgun (WGS) entry which is preliminary data.</text>
</comment>
<name>A0A8J2NQY0_9HEXA</name>
<dbReference type="PANTHER" id="PTHR12047:SF2">
    <property type="entry name" value="FANCONI ANEMIA GROUP A PROTEIN"/>
    <property type="match status" value="1"/>
</dbReference>
<dbReference type="Proteomes" id="UP000708208">
    <property type="component" value="Unassembled WGS sequence"/>
</dbReference>
<feature type="domain" description="Fanconi anaemia group A protein helical" evidence="2">
    <location>
        <begin position="492"/>
        <end position="567"/>
    </location>
</feature>
<dbReference type="PANTHER" id="PTHR12047">
    <property type="entry name" value="FANCONI ANEMIA GROUP A PROTEIN"/>
    <property type="match status" value="1"/>
</dbReference>